<accession>A0A0B3W6T8</accession>
<dbReference type="OrthoDB" id="9800872at2"/>
<dbReference type="Pfam" id="PF00581">
    <property type="entry name" value="Rhodanese"/>
    <property type="match status" value="1"/>
</dbReference>
<dbReference type="InterPro" id="IPR036873">
    <property type="entry name" value="Rhodanese-like_dom_sf"/>
</dbReference>
<dbReference type="Gene3D" id="3.40.250.10">
    <property type="entry name" value="Rhodanese-like domain"/>
    <property type="match status" value="1"/>
</dbReference>
<dbReference type="RefSeq" id="WP_039678728.1">
    <property type="nucleotide sequence ID" value="NZ_JAWGXO010000005.1"/>
</dbReference>
<dbReference type="STRING" id="1577792.QX51_04525"/>
<dbReference type="Proteomes" id="UP000031189">
    <property type="component" value="Unassembled WGS sequence"/>
</dbReference>
<evidence type="ECO:0000259" key="1">
    <source>
        <dbReference type="PROSITE" id="PS50206"/>
    </source>
</evidence>
<comment type="caution">
    <text evidence="2">The sequence shown here is derived from an EMBL/GenBank/DDBJ whole genome shotgun (WGS) entry which is preliminary data.</text>
</comment>
<evidence type="ECO:0000313" key="3">
    <source>
        <dbReference type="Proteomes" id="UP000031189"/>
    </source>
</evidence>
<gene>
    <name evidence="2" type="ORF">QX51_04525</name>
</gene>
<dbReference type="SMART" id="SM00450">
    <property type="entry name" value="RHOD"/>
    <property type="match status" value="1"/>
</dbReference>
<evidence type="ECO:0000313" key="2">
    <source>
        <dbReference type="EMBL" id="KHS58127.1"/>
    </source>
</evidence>
<dbReference type="AlphaFoldDB" id="A0A0B3W6T8"/>
<protein>
    <submittedName>
        <fullName evidence="2">Phage-shock protein</fullName>
    </submittedName>
</protein>
<dbReference type="PANTHER" id="PTHR43031">
    <property type="entry name" value="FAD-DEPENDENT OXIDOREDUCTASE"/>
    <property type="match status" value="1"/>
</dbReference>
<dbReference type="CDD" id="cd00158">
    <property type="entry name" value="RHOD"/>
    <property type="match status" value="1"/>
</dbReference>
<keyword evidence="3" id="KW-1185">Reference proteome</keyword>
<dbReference type="SUPFAM" id="SSF52821">
    <property type="entry name" value="Rhodanese/Cell cycle control phosphatase"/>
    <property type="match status" value="1"/>
</dbReference>
<feature type="domain" description="Rhodanese" evidence="1">
    <location>
        <begin position="18"/>
        <end position="101"/>
    </location>
</feature>
<organism evidence="2 3">
    <name type="scientific">Terrisporobacter othiniensis</name>
    <dbReference type="NCBI Taxonomy" id="1577792"/>
    <lineage>
        <taxon>Bacteria</taxon>
        <taxon>Bacillati</taxon>
        <taxon>Bacillota</taxon>
        <taxon>Clostridia</taxon>
        <taxon>Peptostreptococcales</taxon>
        <taxon>Peptostreptococcaceae</taxon>
        <taxon>Terrisporobacter</taxon>
    </lineage>
</organism>
<dbReference type="InterPro" id="IPR050229">
    <property type="entry name" value="GlpE_sulfurtransferase"/>
</dbReference>
<dbReference type="PROSITE" id="PS50206">
    <property type="entry name" value="RHODANESE_3"/>
    <property type="match status" value="1"/>
</dbReference>
<reference evidence="2 3" key="1">
    <citation type="submission" date="2014-12" db="EMBL/GenBank/DDBJ databases">
        <title>Draft genome sequence of Terrisporobacter sp. 08-306576, isolated from the blood culture of a bacteremia patient.</title>
        <authorList>
            <person name="Lund L.C."/>
            <person name="Sydenham T.V."/>
            <person name="Hogh S.V."/>
            <person name="Skov M.N."/>
            <person name="Kemp M."/>
            <person name="Justesen U.S."/>
        </authorList>
    </citation>
    <scope>NUCLEOTIDE SEQUENCE [LARGE SCALE GENOMIC DNA]</scope>
    <source>
        <strain evidence="2 3">08-306576</strain>
    </source>
</reference>
<dbReference type="EMBL" id="JWHR01000048">
    <property type="protein sequence ID" value="KHS58127.1"/>
    <property type="molecule type" value="Genomic_DNA"/>
</dbReference>
<dbReference type="PANTHER" id="PTHR43031:SF1">
    <property type="entry name" value="PYRIDINE NUCLEOTIDE-DISULPHIDE OXIDOREDUCTASE"/>
    <property type="match status" value="1"/>
</dbReference>
<proteinExistence type="predicted"/>
<sequence length="103" mass="11982">MEPYTDISSLELNNMINNKEKLILLDVRTEAEYNTSRIPNAINIPISDLDSQIDHLLPYKDEKVIIYCRSGKRSIYAAHLLEEYGFKHLYNLKQGIIGHLDYL</sequence>
<dbReference type="InterPro" id="IPR001763">
    <property type="entry name" value="Rhodanese-like_dom"/>
</dbReference>
<name>A0A0B3W6T8_9FIRM</name>